<keyword evidence="4" id="KW-0804">Transcription</keyword>
<dbReference type="InterPro" id="IPR013324">
    <property type="entry name" value="RNA_pol_sigma_r3/r4-like"/>
</dbReference>
<dbReference type="PANTHER" id="PTHR43133:SF46">
    <property type="entry name" value="RNA POLYMERASE SIGMA-70 FACTOR ECF SUBFAMILY"/>
    <property type="match status" value="1"/>
</dbReference>
<protein>
    <submittedName>
        <fullName evidence="7">RNA polymerase sigma-70 factor</fullName>
    </submittedName>
</protein>
<dbReference type="CDD" id="cd06171">
    <property type="entry name" value="Sigma70_r4"/>
    <property type="match status" value="1"/>
</dbReference>
<evidence type="ECO:0000256" key="2">
    <source>
        <dbReference type="ARBA" id="ARBA00023015"/>
    </source>
</evidence>
<dbReference type="InterPro" id="IPR039425">
    <property type="entry name" value="RNA_pol_sigma-70-like"/>
</dbReference>
<evidence type="ECO:0000313" key="9">
    <source>
        <dbReference type="EMBL" id="MSB75082.1"/>
    </source>
</evidence>
<comment type="similarity">
    <text evidence="1">Belongs to the sigma-70 factor family. ECF subfamily.</text>
</comment>
<dbReference type="Proteomes" id="UP000441358">
    <property type="component" value="Unassembled WGS sequence"/>
</dbReference>
<evidence type="ECO:0000313" key="11">
    <source>
        <dbReference type="Proteomes" id="UP000284660"/>
    </source>
</evidence>
<dbReference type="InterPro" id="IPR036388">
    <property type="entry name" value="WH-like_DNA-bd_sf"/>
</dbReference>
<dbReference type="RefSeq" id="WP_005856461.1">
    <property type="nucleotide sequence ID" value="NZ_BQOC01000001.1"/>
</dbReference>
<dbReference type="InterPro" id="IPR014327">
    <property type="entry name" value="RNA_pol_sigma70_bacteroid"/>
</dbReference>
<dbReference type="Gene3D" id="1.10.10.10">
    <property type="entry name" value="Winged helix-like DNA-binding domain superfamily/Winged helix DNA-binding domain"/>
    <property type="match status" value="1"/>
</dbReference>
<dbReference type="SUPFAM" id="SSF88946">
    <property type="entry name" value="Sigma2 domain of RNA polymerase sigma factors"/>
    <property type="match status" value="1"/>
</dbReference>
<accession>A0A395YXT4</accession>
<evidence type="ECO:0000256" key="1">
    <source>
        <dbReference type="ARBA" id="ARBA00010641"/>
    </source>
</evidence>
<evidence type="ECO:0000313" key="12">
    <source>
        <dbReference type="Proteomes" id="UP000432516"/>
    </source>
</evidence>
<dbReference type="Proteomes" id="UP000441609">
    <property type="component" value="Unassembled WGS sequence"/>
</dbReference>
<evidence type="ECO:0000313" key="7">
    <source>
        <dbReference type="EMBL" id="MRZ49320.1"/>
    </source>
</evidence>
<dbReference type="EMBL" id="WKMC01000001">
    <property type="protein sequence ID" value="MRZ49320.1"/>
    <property type="molecule type" value="Genomic_DNA"/>
</dbReference>
<reference evidence="12 13" key="2">
    <citation type="journal article" date="2019" name="Nat. Med.">
        <title>A library of human gut bacterial isolates paired with longitudinal multiomics data enables mechanistic microbiome research.</title>
        <authorList>
            <person name="Poyet M."/>
            <person name="Groussin M."/>
            <person name="Gibbons S.M."/>
            <person name="Avila-Pacheco J."/>
            <person name="Jiang X."/>
            <person name="Kearney S.M."/>
            <person name="Perrotta A.R."/>
            <person name="Berdy B."/>
            <person name="Zhao S."/>
            <person name="Lieberman T.D."/>
            <person name="Swanson P.K."/>
            <person name="Smith M."/>
            <person name="Roesemann S."/>
            <person name="Alexander J.E."/>
            <person name="Rich S.A."/>
            <person name="Livny J."/>
            <person name="Vlamakis H."/>
            <person name="Clish C."/>
            <person name="Bullock K."/>
            <person name="Deik A."/>
            <person name="Scott J."/>
            <person name="Pierce K.A."/>
            <person name="Xavier R.J."/>
            <person name="Alm E.J."/>
        </authorList>
    </citation>
    <scope>NUCLEOTIDE SEQUENCE [LARGE SCALE GENOMIC DNA]</scope>
    <source>
        <strain evidence="8 12">BIOML-A2</strain>
        <strain evidence="9 14">BIOML-A20</strain>
        <strain evidence="7 13">BIOML-A32</strain>
    </source>
</reference>
<dbReference type="Pfam" id="PF08281">
    <property type="entry name" value="Sigma70_r4_2"/>
    <property type="match status" value="1"/>
</dbReference>
<dbReference type="InterPro" id="IPR014284">
    <property type="entry name" value="RNA_pol_sigma-70_dom"/>
</dbReference>
<dbReference type="NCBIfam" id="TIGR02985">
    <property type="entry name" value="Sig70_bacteroi1"/>
    <property type="match status" value="1"/>
</dbReference>
<reference evidence="10 11" key="1">
    <citation type="submission" date="2018-08" db="EMBL/GenBank/DDBJ databases">
        <title>A genome reference for cultivated species of the human gut microbiota.</title>
        <authorList>
            <person name="Zou Y."/>
            <person name="Xue W."/>
            <person name="Luo G."/>
        </authorList>
    </citation>
    <scope>NUCLEOTIDE SEQUENCE [LARGE SCALE GENOMIC DNA]</scope>
    <source>
        <strain evidence="10 11">AM30-4</strain>
    </source>
</reference>
<comment type="caution">
    <text evidence="7">The sequence shown here is derived from an EMBL/GenBank/DDBJ whole genome shotgun (WGS) entry which is preliminary data.</text>
</comment>
<dbReference type="Proteomes" id="UP000432516">
    <property type="component" value="Unassembled WGS sequence"/>
</dbReference>
<dbReference type="GO" id="GO:0006352">
    <property type="term" value="P:DNA-templated transcription initiation"/>
    <property type="evidence" value="ECO:0007669"/>
    <property type="project" value="InterPro"/>
</dbReference>
<proteinExistence type="inferred from homology"/>
<dbReference type="GO" id="GO:0016987">
    <property type="term" value="F:sigma factor activity"/>
    <property type="evidence" value="ECO:0007669"/>
    <property type="project" value="UniProtKB-KW"/>
</dbReference>
<dbReference type="InterPro" id="IPR013249">
    <property type="entry name" value="RNA_pol_sigma70_r4_t2"/>
</dbReference>
<keyword evidence="3" id="KW-0731">Sigma factor</keyword>
<name>A0A395YXT4_PARDI</name>
<sequence length="182" mass="21560">MDKTIDDLFILKLIKAGDRLAFKHLFELYFTPLCRFVHLYMKKPGAAEDIVVDIFASFWERRETLQIQITLKAYLFQSARNRALNYLRDNERFISTDDFSSLERFENDETLETQELQRLIHEAIFSLPPKCRDVFNKSRMDNLSNKEIAEQMNISVKAVEGHISRALKQIRAYLGDAYHYLW</sequence>
<evidence type="ECO:0000313" key="10">
    <source>
        <dbReference type="EMBL" id="RHD78375.1"/>
    </source>
</evidence>
<organism evidence="7 13">
    <name type="scientific">Parabacteroides distasonis</name>
    <dbReference type="NCBI Taxonomy" id="823"/>
    <lineage>
        <taxon>Bacteria</taxon>
        <taxon>Pseudomonadati</taxon>
        <taxon>Bacteroidota</taxon>
        <taxon>Bacteroidia</taxon>
        <taxon>Bacteroidales</taxon>
        <taxon>Tannerellaceae</taxon>
        <taxon>Parabacteroides</taxon>
    </lineage>
</organism>
<dbReference type="InterPro" id="IPR013325">
    <property type="entry name" value="RNA_pol_sigma_r2"/>
</dbReference>
<evidence type="ECO:0000313" key="8">
    <source>
        <dbReference type="EMBL" id="MRZ53484.1"/>
    </source>
</evidence>
<dbReference type="Pfam" id="PF04542">
    <property type="entry name" value="Sigma70_r2"/>
    <property type="match status" value="1"/>
</dbReference>
<dbReference type="Proteomes" id="UP000284660">
    <property type="component" value="Unassembled WGS sequence"/>
</dbReference>
<evidence type="ECO:0000259" key="6">
    <source>
        <dbReference type="Pfam" id="PF08281"/>
    </source>
</evidence>
<dbReference type="EMBL" id="QSJN01000001">
    <property type="protein sequence ID" value="RHD78375.1"/>
    <property type="molecule type" value="Genomic_DNA"/>
</dbReference>
<evidence type="ECO:0000313" key="13">
    <source>
        <dbReference type="Proteomes" id="UP000441358"/>
    </source>
</evidence>
<dbReference type="AlphaFoldDB" id="A0A395YXT4"/>
<dbReference type="OrthoDB" id="9782991at2"/>
<dbReference type="PANTHER" id="PTHR43133">
    <property type="entry name" value="RNA POLYMERASE ECF-TYPE SIGMA FACTO"/>
    <property type="match status" value="1"/>
</dbReference>
<feature type="domain" description="RNA polymerase sigma-70 region 2" evidence="5">
    <location>
        <begin position="25"/>
        <end position="92"/>
    </location>
</feature>
<evidence type="ECO:0000256" key="4">
    <source>
        <dbReference type="ARBA" id="ARBA00023163"/>
    </source>
</evidence>
<keyword evidence="2" id="KW-0805">Transcription regulation</keyword>
<dbReference type="EMBL" id="WKMO01000018">
    <property type="protein sequence ID" value="MSB75082.1"/>
    <property type="molecule type" value="Genomic_DNA"/>
</dbReference>
<dbReference type="InterPro" id="IPR007627">
    <property type="entry name" value="RNA_pol_sigma70_r2"/>
</dbReference>
<evidence type="ECO:0000256" key="3">
    <source>
        <dbReference type="ARBA" id="ARBA00023082"/>
    </source>
</evidence>
<gene>
    <name evidence="10" type="ORF">DW782_03575</name>
    <name evidence="7" type="ORF">GKD66_03490</name>
    <name evidence="8" type="ORF">GKD68_01780</name>
    <name evidence="9" type="ORF">GKD70_17625</name>
</gene>
<dbReference type="GO" id="GO:0003677">
    <property type="term" value="F:DNA binding"/>
    <property type="evidence" value="ECO:0007669"/>
    <property type="project" value="InterPro"/>
</dbReference>
<dbReference type="Gene3D" id="1.10.1740.10">
    <property type="match status" value="1"/>
</dbReference>
<evidence type="ECO:0000259" key="5">
    <source>
        <dbReference type="Pfam" id="PF04542"/>
    </source>
</evidence>
<feature type="domain" description="RNA polymerase sigma factor 70 region 4 type 2" evidence="6">
    <location>
        <begin position="118"/>
        <end position="170"/>
    </location>
</feature>
<dbReference type="SUPFAM" id="SSF88659">
    <property type="entry name" value="Sigma3 and sigma4 domains of RNA polymerase sigma factors"/>
    <property type="match status" value="1"/>
</dbReference>
<dbReference type="NCBIfam" id="TIGR02937">
    <property type="entry name" value="sigma70-ECF"/>
    <property type="match status" value="1"/>
</dbReference>
<dbReference type="EMBL" id="WKNE01000001">
    <property type="protein sequence ID" value="MRZ53484.1"/>
    <property type="molecule type" value="Genomic_DNA"/>
</dbReference>
<evidence type="ECO:0000313" key="14">
    <source>
        <dbReference type="Proteomes" id="UP000441609"/>
    </source>
</evidence>